<feature type="non-terminal residue" evidence="1">
    <location>
        <position position="1"/>
    </location>
</feature>
<name>A0A819YZN5_9BILA</name>
<reference evidence="1" key="1">
    <citation type="submission" date="2021-02" db="EMBL/GenBank/DDBJ databases">
        <authorList>
            <person name="Nowell W R."/>
        </authorList>
    </citation>
    <scope>NUCLEOTIDE SEQUENCE</scope>
</reference>
<dbReference type="Proteomes" id="UP000663874">
    <property type="component" value="Unassembled WGS sequence"/>
</dbReference>
<organism evidence="1 2">
    <name type="scientific">Rotaria sordida</name>
    <dbReference type="NCBI Taxonomy" id="392033"/>
    <lineage>
        <taxon>Eukaryota</taxon>
        <taxon>Metazoa</taxon>
        <taxon>Spiralia</taxon>
        <taxon>Gnathifera</taxon>
        <taxon>Rotifera</taxon>
        <taxon>Eurotatoria</taxon>
        <taxon>Bdelloidea</taxon>
        <taxon>Philodinida</taxon>
        <taxon>Philodinidae</taxon>
        <taxon>Rotaria</taxon>
    </lineage>
</organism>
<dbReference type="AlphaFoldDB" id="A0A819YZN5"/>
<evidence type="ECO:0000313" key="2">
    <source>
        <dbReference type="Proteomes" id="UP000663874"/>
    </source>
</evidence>
<dbReference type="EMBL" id="CAJOBE010013264">
    <property type="protein sequence ID" value="CAF4162172.1"/>
    <property type="molecule type" value="Genomic_DNA"/>
</dbReference>
<protein>
    <submittedName>
        <fullName evidence="1">Uncharacterized protein</fullName>
    </submittedName>
</protein>
<evidence type="ECO:0000313" key="1">
    <source>
        <dbReference type="EMBL" id="CAF4162172.1"/>
    </source>
</evidence>
<comment type="caution">
    <text evidence="1">The sequence shown here is derived from an EMBL/GenBank/DDBJ whole genome shotgun (WGS) entry which is preliminary data.</text>
</comment>
<sequence>LTLDNSQQQKNDSQYWSIIQYSYLTELELVEAHKSYLEEFLLDSKTILLNNVCLHANYNCLEIVASNFTEDSIRFNCWEIKCLFFTR</sequence>
<proteinExistence type="predicted"/>
<accession>A0A819YZN5</accession>
<gene>
    <name evidence="1" type="ORF">FNK824_LOCUS34245</name>
</gene>